<dbReference type="RefSeq" id="WP_013707550.1">
    <property type="nucleotide sequence ID" value="NC_015388.1"/>
</dbReference>
<evidence type="ECO:0000313" key="1">
    <source>
        <dbReference type="EMBL" id="AEB10441.1"/>
    </source>
</evidence>
<dbReference type="eggNOG" id="COG0207">
    <property type="taxonomic scope" value="Bacteria"/>
</dbReference>
<dbReference type="STRING" id="880072.Desac_2624"/>
<name>F2NDU4_DESAR</name>
<dbReference type="AlphaFoldDB" id="F2NDU4"/>
<dbReference type="EMBL" id="CP002629">
    <property type="protein sequence ID" value="AEB10441.1"/>
    <property type="molecule type" value="Genomic_DNA"/>
</dbReference>
<evidence type="ECO:0000313" key="2">
    <source>
        <dbReference type="Proteomes" id="UP000000483"/>
    </source>
</evidence>
<gene>
    <name evidence="1" type="ordered locus">Desac_2624</name>
</gene>
<organism evidence="1 2">
    <name type="scientific">Desulfobacca acetoxidans (strain ATCC 700848 / DSM 11109 / ASRB2)</name>
    <dbReference type="NCBI Taxonomy" id="880072"/>
    <lineage>
        <taxon>Bacteria</taxon>
        <taxon>Pseudomonadati</taxon>
        <taxon>Thermodesulfobacteriota</taxon>
        <taxon>Desulfobaccia</taxon>
        <taxon>Desulfobaccales</taxon>
        <taxon>Desulfobaccaceae</taxon>
        <taxon>Desulfobacca</taxon>
    </lineage>
</organism>
<protein>
    <submittedName>
        <fullName evidence="1">Uncharacterized protein</fullName>
    </submittedName>
</protein>
<accession>F2NDU4</accession>
<reference evidence="2" key="2">
    <citation type="submission" date="2011-03" db="EMBL/GenBank/DDBJ databases">
        <title>The complete genome of Desulfobacca acetoxidans DSM 11109.</title>
        <authorList>
            <consortium name="US DOE Joint Genome Institute (JGI-PGF)"/>
            <person name="Lucas S."/>
            <person name="Copeland A."/>
            <person name="Lapidus A."/>
            <person name="Bruce D."/>
            <person name="Goodwin L."/>
            <person name="Pitluck S."/>
            <person name="Peters L."/>
            <person name="Kyrpides N."/>
            <person name="Mavromatis K."/>
            <person name="Ivanova N."/>
            <person name="Ovchinnikova G."/>
            <person name="Teshima H."/>
            <person name="Detter J.C."/>
            <person name="Han C."/>
            <person name="Land M."/>
            <person name="Hauser L."/>
            <person name="Markowitz V."/>
            <person name="Cheng J.-F."/>
            <person name="Hugenholtz P."/>
            <person name="Woyke T."/>
            <person name="Wu D."/>
            <person name="Spring S."/>
            <person name="Schueler E."/>
            <person name="Brambilla E."/>
            <person name="Klenk H.-P."/>
            <person name="Eisen J.A."/>
        </authorList>
    </citation>
    <scope>NUCLEOTIDE SEQUENCE [LARGE SCALE GENOMIC DNA]</scope>
    <source>
        <strain evidence="2">ATCC 700848 / DSM 11109 / ASRB2</strain>
    </source>
</reference>
<dbReference type="KEGG" id="dao:Desac_2624"/>
<reference evidence="1 2" key="1">
    <citation type="journal article" date="2011" name="Stand. Genomic Sci.">
        <title>Complete genome sequence of the acetate-degrading sulfate reducer Desulfobacca acetoxidans type strain (ASRB2).</title>
        <authorList>
            <person name="Goker M."/>
            <person name="Teshima H."/>
            <person name="Lapidus A."/>
            <person name="Nolan M."/>
            <person name="Lucas S."/>
            <person name="Hammon N."/>
            <person name="Deshpande S."/>
            <person name="Cheng J.F."/>
            <person name="Tapia R."/>
            <person name="Han C."/>
            <person name="Goodwin L."/>
            <person name="Pitluck S."/>
            <person name="Huntemann M."/>
            <person name="Liolios K."/>
            <person name="Ivanova N."/>
            <person name="Pagani I."/>
            <person name="Mavromatis K."/>
            <person name="Ovchinikova G."/>
            <person name="Pati A."/>
            <person name="Chen A."/>
            <person name="Palaniappan K."/>
            <person name="Land M."/>
            <person name="Hauser L."/>
            <person name="Brambilla E.M."/>
            <person name="Rohde M."/>
            <person name="Spring S."/>
            <person name="Detter J.C."/>
            <person name="Woyke T."/>
            <person name="Bristow J."/>
            <person name="Eisen J.A."/>
            <person name="Markowitz V."/>
            <person name="Hugenholtz P."/>
            <person name="Kyrpides N.C."/>
            <person name="Klenk H.P."/>
        </authorList>
    </citation>
    <scope>NUCLEOTIDE SEQUENCE [LARGE SCALE GENOMIC DNA]</scope>
    <source>
        <strain evidence="2">ATCC 700848 / DSM 11109 / ASRB2</strain>
    </source>
</reference>
<proteinExistence type="predicted"/>
<keyword evidence="2" id="KW-1185">Reference proteome</keyword>
<dbReference type="HOGENOM" id="CLU_2218817_0_0_7"/>
<dbReference type="Proteomes" id="UP000000483">
    <property type="component" value="Chromosome"/>
</dbReference>
<sequence>MNILNTPKNFIALYFQDKLTIVNPAGTIAVLTLWSKVDYFMERFRQAGVNLDPGSSPISAAPSIAQTDDIKLLGKERNKIRWQQYAGDNPAFEPAGEPIAITGRKV</sequence>
<dbReference type="OrthoDB" id="9182171at2"/>